<evidence type="ECO:0000313" key="2">
    <source>
        <dbReference type="EMBL" id="ACG44167.1"/>
    </source>
</evidence>
<dbReference type="AlphaFoldDB" id="B6U484"/>
<accession>B6U484</accession>
<reference evidence="2" key="1">
    <citation type="journal article" date="2009" name="Plant Mol. Biol.">
        <title>Insights into corn genes derived from large-scale cDNA sequencing.</title>
        <authorList>
            <person name="Alexandrov N.N."/>
            <person name="Brover V.V."/>
            <person name="Freidin S."/>
            <person name="Troukhan M.E."/>
            <person name="Tatarinova T.V."/>
            <person name="Zhang H."/>
            <person name="Swaller T.J."/>
            <person name="Lu Y.P."/>
            <person name="Bouck J."/>
            <person name="Flavell R.B."/>
            <person name="Feldmann K.A."/>
        </authorList>
    </citation>
    <scope>NUCLEOTIDE SEQUENCE</scope>
</reference>
<evidence type="ECO:0000256" key="1">
    <source>
        <dbReference type="SAM" id="MobiDB-lite"/>
    </source>
</evidence>
<sequence>MVMSSPEASSVGLASFLFPPPAPAALLPRRTMLRRRCVWPRRNDAWANSHRSGSTLRKP</sequence>
<dbReference type="EMBL" id="EU972049">
    <property type="protein sequence ID" value="ACG44167.1"/>
    <property type="molecule type" value="mRNA"/>
</dbReference>
<protein>
    <submittedName>
        <fullName evidence="2">Uncharacterized protein</fullName>
    </submittedName>
</protein>
<organism evidence="2">
    <name type="scientific">Zea mays</name>
    <name type="common">Maize</name>
    <dbReference type="NCBI Taxonomy" id="4577"/>
    <lineage>
        <taxon>Eukaryota</taxon>
        <taxon>Viridiplantae</taxon>
        <taxon>Streptophyta</taxon>
        <taxon>Embryophyta</taxon>
        <taxon>Tracheophyta</taxon>
        <taxon>Spermatophyta</taxon>
        <taxon>Magnoliopsida</taxon>
        <taxon>Liliopsida</taxon>
        <taxon>Poales</taxon>
        <taxon>Poaceae</taxon>
        <taxon>PACMAD clade</taxon>
        <taxon>Panicoideae</taxon>
        <taxon>Andropogonodae</taxon>
        <taxon>Andropogoneae</taxon>
        <taxon>Tripsacinae</taxon>
        <taxon>Zea</taxon>
    </lineage>
</organism>
<feature type="region of interest" description="Disordered" evidence="1">
    <location>
        <begin position="1"/>
        <end position="22"/>
    </location>
</feature>
<proteinExistence type="evidence at transcript level"/>
<name>B6U484_MAIZE</name>